<evidence type="ECO:0000259" key="7">
    <source>
        <dbReference type="Pfam" id="PF00496"/>
    </source>
</evidence>
<keyword evidence="5" id="KW-0812">Transmembrane</keyword>
<dbReference type="SUPFAM" id="SSF53850">
    <property type="entry name" value="Periplasmic binding protein-like II"/>
    <property type="match status" value="1"/>
</dbReference>
<keyword evidence="5" id="KW-1133">Transmembrane helix</keyword>
<keyword evidence="4 6" id="KW-0732">Signal</keyword>
<accession>A0ABS9MRN1</accession>
<dbReference type="PROSITE" id="PS51257">
    <property type="entry name" value="PROKAR_LIPOPROTEIN"/>
    <property type="match status" value="1"/>
</dbReference>
<dbReference type="Gene3D" id="3.10.105.10">
    <property type="entry name" value="Dipeptide-binding Protein, Domain 3"/>
    <property type="match status" value="1"/>
</dbReference>
<dbReference type="InterPro" id="IPR000914">
    <property type="entry name" value="SBP_5_dom"/>
</dbReference>
<comment type="subcellular location">
    <subcellularLocation>
        <location evidence="1">Cell envelope</location>
    </subcellularLocation>
</comment>
<protein>
    <submittedName>
        <fullName evidence="8">ABC transporter substrate-binding protein</fullName>
    </submittedName>
</protein>
<dbReference type="PANTHER" id="PTHR30290:SF10">
    <property type="entry name" value="PERIPLASMIC OLIGOPEPTIDE-BINDING PROTEIN-RELATED"/>
    <property type="match status" value="1"/>
</dbReference>
<evidence type="ECO:0000256" key="6">
    <source>
        <dbReference type="SAM" id="SignalP"/>
    </source>
</evidence>
<evidence type="ECO:0000313" key="8">
    <source>
        <dbReference type="EMBL" id="MCG5031288.1"/>
    </source>
</evidence>
<feature type="chain" id="PRO_5046780243" evidence="6">
    <location>
        <begin position="34"/>
        <end position="750"/>
    </location>
</feature>
<evidence type="ECO:0000256" key="1">
    <source>
        <dbReference type="ARBA" id="ARBA00004196"/>
    </source>
</evidence>
<sequence>MAQSLRARFQRLARPAALAAACAALALAVSCSAPVNSPRPGESGLENTLYSPFSGRSPKTLDPAVSYSSDETAYTYSIYEPPYQYHYLKRPYEVVPRSAAEVRPPQYYDASGRRLPGNAPPALIAESRYVIPIKKGILFAPHPCFAQGPGGELLYANLPEKDAAKLKSPLELPGRGTRELTAEDFVYGIKRIASRRVVSPAFSVLADHIIGLREMNRAISREEDRLTRQTGRRPRFLDLRRIAFPGGGVKALDRYTLEIRVKGKYPQFKYWLTMTFFAPMPWEAELFYSNPGFAENSIGLAWWPVGTGPYMMERFEENRLHSMVRNPNFRGEPYPCEGEPGDREAGLLADCGRPTPFIDRIVFTIEKEAIPLKTKFLQGYYDSPAIDRSDTGQGFLIEAADSPEKSREYESKKIRFPRSPDLSNWYLGFNMLDPVVGAGRTPEQAARHRALRQAISIAIDWEEAISIFQKDQALALMGPLPPGLRAGQPAGQPEINPVVYRRGAGGRPVRRTLGEARALMARAGYPGGRDSATGRPLVLALDYQQAASGSRQLLDWYRKQFAKLGIQLEIRATDYNRFQDKMIRGAAQIFLWGWSADYPDPENFLFLLYGPNAKAVTGGSGENAANYRSAAYDRLFEAMRFEDDGPRKDALVAAMVRTVQEDAPWSFGYTPLSAAAYHQWVLNAKPSSMIRNTLPYLRLDTALRARRIREWNRPVWWPLLILAAAAAAAAVSAARLVHRRSERLGRETRP</sequence>
<dbReference type="CDD" id="cd08505">
    <property type="entry name" value="PBP2_NikA_DppA_OppA_like_18"/>
    <property type="match status" value="1"/>
</dbReference>
<organism evidence="8 9">
    <name type="scientific">Mesosutterella porci</name>
    <dbReference type="NCBI Taxonomy" id="2915351"/>
    <lineage>
        <taxon>Bacteria</taxon>
        <taxon>Pseudomonadati</taxon>
        <taxon>Pseudomonadota</taxon>
        <taxon>Betaproteobacteria</taxon>
        <taxon>Burkholderiales</taxon>
        <taxon>Sutterellaceae</taxon>
        <taxon>Mesosutterella</taxon>
    </lineage>
</organism>
<evidence type="ECO:0000256" key="4">
    <source>
        <dbReference type="ARBA" id="ARBA00022729"/>
    </source>
</evidence>
<dbReference type="Gene3D" id="3.40.190.10">
    <property type="entry name" value="Periplasmic binding protein-like II"/>
    <property type="match status" value="1"/>
</dbReference>
<evidence type="ECO:0000313" key="9">
    <source>
        <dbReference type="Proteomes" id="UP001297600"/>
    </source>
</evidence>
<dbReference type="EMBL" id="JAKNCT010000008">
    <property type="protein sequence ID" value="MCG5031288.1"/>
    <property type="molecule type" value="Genomic_DNA"/>
</dbReference>
<keyword evidence="5" id="KW-0472">Membrane</keyword>
<dbReference type="InterPro" id="IPR039424">
    <property type="entry name" value="SBP_5"/>
</dbReference>
<dbReference type="Pfam" id="PF00496">
    <property type="entry name" value="SBP_bac_5"/>
    <property type="match status" value="1"/>
</dbReference>
<name>A0ABS9MRN1_9BURK</name>
<feature type="signal peptide" evidence="6">
    <location>
        <begin position="1"/>
        <end position="33"/>
    </location>
</feature>
<dbReference type="Proteomes" id="UP001297600">
    <property type="component" value="Unassembled WGS sequence"/>
</dbReference>
<keyword evidence="3" id="KW-0813">Transport</keyword>
<comment type="similarity">
    <text evidence="2">Belongs to the bacterial solute-binding protein 5 family.</text>
</comment>
<comment type="caution">
    <text evidence="8">The sequence shown here is derived from an EMBL/GenBank/DDBJ whole genome shotgun (WGS) entry which is preliminary data.</text>
</comment>
<dbReference type="PANTHER" id="PTHR30290">
    <property type="entry name" value="PERIPLASMIC BINDING COMPONENT OF ABC TRANSPORTER"/>
    <property type="match status" value="1"/>
</dbReference>
<reference evidence="8 9" key="1">
    <citation type="submission" date="2022-02" db="EMBL/GenBank/DDBJ databases">
        <title>Mesosutterella porci, a novel member of the family Sutterellaceae from pig feces.</title>
        <authorList>
            <person name="Wylensek D."/>
            <person name="Clavel T."/>
        </authorList>
    </citation>
    <scope>NUCLEOTIDE SEQUENCE [LARGE SCALE GENOMIC DNA]</scope>
    <source>
        <strain evidence="9">oilRF-744-wt-GAM-9</strain>
    </source>
</reference>
<keyword evidence="9" id="KW-1185">Reference proteome</keyword>
<evidence type="ECO:0000256" key="3">
    <source>
        <dbReference type="ARBA" id="ARBA00022448"/>
    </source>
</evidence>
<evidence type="ECO:0000256" key="5">
    <source>
        <dbReference type="SAM" id="Phobius"/>
    </source>
</evidence>
<feature type="domain" description="Solute-binding protein family 5" evidence="7">
    <location>
        <begin position="179"/>
        <end position="613"/>
    </location>
</feature>
<gene>
    <name evidence="8" type="ORF">MAF45_07525</name>
</gene>
<proteinExistence type="inferred from homology"/>
<evidence type="ECO:0000256" key="2">
    <source>
        <dbReference type="ARBA" id="ARBA00005695"/>
    </source>
</evidence>
<dbReference type="RefSeq" id="WP_237979020.1">
    <property type="nucleotide sequence ID" value="NZ_JAKNCT010000008.1"/>
</dbReference>
<feature type="transmembrane region" description="Helical" evidence="5">
    <location>
        <begin position="715"/>
        <end position="737"/>
    </location>
</feature>